<dbReference type="InterPro" id="IPR010982">
    <property type="entry name" value="Lambda_DNA-bd_dom_sf"/>
</dbReference>
<comment type="caution">
    <text evidence="1">The sequence shown here is derived from an EMBL/GenBank/DDBJ whole genome shotgun (WGS) entry which is preliminary data.</text>
</comment>
<dbReference type="EMBL" id="WVTI01000002">
    <property type="protein sequence ID" value="MXS25250.1"/>
    <property type="molecule type" value="Genomic_DNA"/>
</dbReference>
<dbReference type="AlphaFoldDB" id="A0A6I4XNR7"/>
<evidence type="ECO:0000313" key="2">
    <source>
        <dbReference type="Proteomes" id="UP000439965"/>
    </source>
</evidence>
<evidence type="ECO:0008006" key="3">
    <source>
        <dbReference type="Google" id="ProtNLM"/>
    </source>
</evidence>
<proteinExistence type="predicted"/>
<name>A0A6I4XNR7_ENTGA</name>
<reference evidence="1 2" key="1">
    <citation type="submission" date="2019-04" db="EMBL/GenBank/DDBJ databases">
        <title>Step-wise assembly of the neonatal virome modulated by breast feeding.</title>
        <authorList>
            <person name="Liang G."/>
            <person name="Bushman F."/>
        </authorList>
    </citation>
    <scope>NUCLEOTIDE SEQUENCE [LARGE SCALE GENOMIC DNA]</scope>
    <source>
        <strain evidence="1 2">E3404</strain>
    </source>
</reference>
<sequence>MPSIATGRQKVLEYIEENNISMADLAVAYGVKRQDIHSYLTGKLENVKGNQLILRIIADYRIR</sequence>
<evidence type="ECO:0000313" key="1">
    <source>
        <dbReference type="EMBL" id="MXS25250.1"/>
    </source>
</evidence>
<organism evidence="1 2">
    <name type="scientific">Enterococcus gallinarum</name>
    <dbReference type="NCBI Taxonomy" id="1353"/>
    <lineage>
        <taxon>Bacteria</taxon>
        <taxon>Bacillati</taxon>
        <taxon>Bacillota</taxon>
        <taxon>Bacilli</taxon>
        <taxon>Lactobacillales</taxon>
        <taxon>Enterococcaceae</taxon>
        <taxon>Enterococcus</taxon>
    </lineage>
</organism>
<dbReference type="GO" id="GO:0003677">
    <property type="term" value="F:DNA binding"/>
    <property type="evidence" value="ECO:0007669"/>
    <property type="project" value="InterPro"/>
</dbReference>
<dbReference type="Proteomes" id="UP000439965">
    <property type="component" value="Unassembled WGS sequence"/>
</dbReference>
<dbReference type="SUPFAM" id="SSF47413">
    <property type="entry name" value="lambda repressor-like DNA-binding domains"/>
    <property type="match status" value="1"/>
</dbReference>
<accession>A0A6I4XNR7</accession>
<gene>
    <name evidence="1" type="ORF">GTI89_04045</name>
</gene>
<dbReference type="RefSeq" id="WP_160805739.1">
    <property type="nucleotide sequence ID" value="NZ_JAHLOT010000002.1"/>
</dbReference>
<protein>
    <recommendedName>
        <fullName evidence="3">Antirepressor</fullName>
    </recommendedName>
</protein>